<feature type="transmembrane region" description="Helical" evidence="2">
    <location>
        <begin position="200"/>
        <end position="221"/>
    </location>
</feature>
<accession>A0A067PQ20</accession>
<protein>
    <recommendedName>
        <fullName evidence="3">DUF6534 domain-containing protein</fullName>
    </recommendedName>
</protein>
<evidence type="ECO:0000313" key="5">
    <source>
        <dbReference type="Proteomes" id="UP000027265"/>
    </source>
</evidence>
<organism evidence="4 5">
    <name type="scientific">Jaapia argillacea MUCL 33604</name>
    <dbReference type="NCBI Taxonomy" id="933084"/>
    <lineage>
        <taxon>Eukaryota</taxon>
        <taxon>Fungi</taxon>
        <taxon>Dikarya</taxon>
        <taxon>Basidiomycota</taxon>
        <taxon>Agaricomycotina</taxon>
        <taxon>Agaricomycetes</taxon>
        <taxon>Agaricomycetidae</taxon>
        <taxon>Jaapiales</taxon>
        <taxon>Jaapiaceae</taxon>
        <taxon>Jaapia</taxon>
    </lineage>
</organism>
<dbReference type="OrthoDB" id="3265526at2759"/>
<evidence type="ECO:0000259" key="3">
    <source>
        <dbReference type="Pfam" id="PF20152"/>
    </source>
</evidence>
<dbReference type="STRING" id="933084.A0A067PQ20"/>
<feature type="transmembrane region" description="Helical" evidence="2">
    <location>
        <begin position="120"/>
        <end position="145"/>
    </location>
</feature>
<evidence type="ECO:0000313" key="4">
    <source>
        <dbReference type="EMBL" id="KDQ56884.1"/>
    </source>
</evidence>
<feature type="transmembrane region" description="Helical" evidence="2">
    <location>
        <begin position="6"/>
        <end position="33"/>
    </location>
</feature>
<gene>
    <name evidence="4" type="ORF">JAAARDRAFT_36357</name>
</gene>
<name>A0A067PQ20_9AGAM</name>
<dbReference type="Proteomes" id="UP000027265">
    <property type="component" value="Unassembled WGS sequence"/>
</dbReference>
<dbReference type="InParanoid" id="A0A067PQ20"/>
<evidence type="ECO:0000256" key="1">
    <source>
        <dbReference type="SAM" id="MobiDB-lite"/>
    </source>
</evidence>
<keyword evidence="2" id="KW-0812">Transmembrane</keyword>
<feature type="transmembrane region" description="Helical" evidence="2">
    <location>
        <begin position="45"/>
        <end position="70"/>
    </location>
</feature>
<dbReference type="EMBL" id="KL197721">
    <property type="protein sequence ID" value="KDQ56884.1"/>
    <property type="molecule type" value="Genomic_DNA"/>
</dbReference>
<sequence>MGILDLTIGPILIGVVFNVFLFGTMVMQCYLYFITFKRDKRRIRFLVWMLLVLDTANTIFDIATLYGYTITDFGNHEAVSYGTWRAAMDPALTAVISASVQGFFAWRVHCLVQITWLTVVIYVGIALQALSALGVAIVGSIITAFADWGRWEVKVPIVTWLVFAACVDCTITGSLIWSLQRSRTGLSVTDDLITKLIKMTVQTGLVTAICAVLDLVLYLTLPLYPIHLCFNLPLAKLYSNSLLSALNARLSASTEIVPPSSGNVMTSGNWRDGIAQPTTGLSGIHVATSGSADRDEFELASPAKQKHASTGTISREDDASGNANMDIESSKQGEYALRWS</sequence>
<dbReference type="PANTHER" id="PTHR40465">
    <property type="entry name" value="CHROMOSOME 1, WHOLE GENOME SHOTGUN SEQUENCE"/>
    <property type="match status" value="1"/>
</dbReference>
<dbReference type="AlphaFoldDB" id="A0A067PQ20"/>
<feature type="domain" description="DUF6534" evidence="3">
    <location>
        <begin position="164"/>
        <end position="249"/>
    </location>
</feature>
<proteinExistence type="predicted"/>
<keyword evidence="2" id="KW-1133">Transmembrane helix</keyword>
<keyword evidence="2" id="KW-0472">Membrane</keyword>
<evidence type="ECO:0000256" key="2">
    <source>
        <dbReference type="SAM" id="Phobius"/>
    </source>
</evidence>
<feature type="transmembrane region" description="Helical" evidence="2">
    <location>
        <begin position="157"/>
        <end position="179"/>
    </location>
</feature>
<keyword evidence="5" id="KW-1185">Reference proteome</keyword>
<feature type="transmembrane region" description="Helical" evidence="2">
    <location>
        <begin position="90"/>
        <end position="108"/>
    </location>
</feature>
<dbReference type="HOGENOM" id="CLU_046025_2_0_1"/>
<dbReference type="Pfam" id="PF20152">
    <property type="entry name" value="DUF6534"/>
    <property type="match status" value="1"/>
</dbReference>
<feature type="region of interest" description="Disordered" evidence="1">
    <location>
        <begin position="299"/>
        <end position="340"/>
    </location>
</feature>
<dbReference type="InterPro" id="IPR045339">
    <property type="entry name" value="DUF6534"/>
</dbReference>
<dbReference type="PANTHER" id="PTHR40465:SF1">
    <property type="entry name" value="DUF6534 DOMAIN-CONTAINING PROTEIN"/>
    <property type="match status" value="1"/>
</dbReference>
<reference evidence="5" key="1">
    <citation type="journal article" date="2014" name="Proc. Natl. Acad. Sci. U.S.A.">
        <title>Extensive sampling of basidiomycete genomes demonstrates inadequacy of the white-rot/brown-rot paradigm for wood decay fungi.</title>
        <authorList>
            <person name="Riley R."/>
            <person name="Salamov A.A."/>
            <person name="Brown D.W."/>
            <person name="Nagy L.G."/>
            <person name="Floudas D."/>
            <person name="Held B.W."/>
            <person name="Levasseur A."/>
            <person name="Lombard V."/>
            <person name="Morin E."/>
            <person name="Otillar R."/>
            <person name="Lindquist E.A."/>
            <person name="Sun H."/>
            <person name="LaButti K.M."/>
            <person name="Schmutz J."/>
            <person name="Jabbour D."/>
            <person name="Luo H."/>
            <person name="Baker S.E."/>
            <person name="Pisabarro A.G."/>
            <person name="Walton J.D."/>
            <person name="Blanchette R.A."/>
            <person name="Henrissat B."/>
            <person name="Martin F."/>
            <person name="Cullen D."/>
            <person name="Hibbett D.S."/>
            <person name="Grigoriev I.V."/>
        </authorList>
    </citation>
    <scope>NUCLEOTIDE SEQUENCE [LARGE SCALE GENOMIC DNA]</scope>
    <source>
        <strain evidence="5">MUCL 33604</strain>
    </source>
</reference>